<dbReference type="SUPFAM" id="SSF52091">
    <property type="entry name" value="SpoIIaa-like"/>
    <property type="match status" value="1"/>
</dbReference>
<evidence type="ECO:0000256" key="2">
    <source>
        <dbReference type="RuleBase" id="RU003749"/>
    </source>
</evidence>
<keyword evidence="5" id="KW-1185">Reference proteome</keyword>
<dbReference type="Proteomes" id="UP000248857">
    <property type="component" value="Unassembled WGS sequence"/>
</dbReference>
<evidence type="ECO:0000259" key="3">
    <source>
        <dbReference type="PROSITE" id="PS50801"/>
    </source>
</evidence>
<dbReference type="PROSITE" id="PS50801">
    <property type="entry name" value="STAS"/>
    <property type="match status" value="1"/>
</dbReference>
<accession>A0A2W1JM74</accession>
<evidence type="ECO:0000313" key="5">
    <source>
        <dbReference type="Proteomes" id="UP000248857"/>
    </source>
</evidence>
<proteinExistence type="inferred from homology"/>
<dbReference type="AlphaFoldDB" id="A0A2W1JM74"/>
<dbReference type="OrthoDB" id="9796076at2"/>
<reference evidence="4 5" key="1">
    <citation type="journal article" date="2018" name="Sci. Rep.">
        <title>A novel species of the marine cyanobacterium Acaryochloris with a unique pigment content and lifestyle.</title>
        <authorList>
            <person name="Partensky F."/>
            <person name="Six C."/>
            <person name="Ratin M."/>
            <person name="Garczarek L."/>
            <person name="Vaulot D."/>
            <person name="Probert I."/>
            <person name="Calteau A."/>
            <person name="Gourvil P."/>
            <person name="Marie D."/>
            <person name="Grebert T."/>
            <person name="Bouchier C."/>
            <person name="Le Panse S."/>
            <person name="Gachenot M."/>
            <person name="Rodriguez F."/>
            <person name="Garrido J.L."/>
        </authorList>
    </citation>
    <scope>NUCLEOTIDE SEQUENCE [LARGE SCALE GENOMIC DNA]</scope>
    <source>
        <strain evidence="4 5">RCC1774</strain>
    </source>
</reference>
<comment type="caution">
    <text evidence="4">The sequence shown here is derived from an EMBL/GenBank/DDBJ whole genome shotgun (WGS) entry which is preliminary data.</text>
</comment>
<dbReference type="Gene3D" id="3.30.750.24">
    <property type="entry name" value="STAS domain"/>
    <property type="match status" value="1"/>
</dbReference>
<sequence length="105" mass="11236">MSLNVQIIQPTEILDGTTAAALHQAVSQALNTAATVILVDCQAVTFMDSSGLGALVLALKMSRAQGCRFCLCAINQQVDMLFGLTDTHQVFEIYLDRAAFEATVT</sequence>
<dbReference type="GO" id="GO:0043856">
    <property type="term" value="F:anti-sigma factor antagonist activity"/>
    <property type="evidence" value="ECO:0007669"/>
    <property type="project" value="InterPro"/>
</dbReference>
<dbReference type="EMBL" id="PQWO01000003">
    <property type="protein sequence ID" value="PZD74399.1"/>
    <property type="molecule type" value="Genomic_DNA"/>
</dbReference>
<dbReference type="PANTHER" id="PTHR33495:SF2">
    <property type="entry name" value="ANTI-SIGMA FACTOR ANTAGONIST TM_1081-RELATED"/>
    <property type="match status" value="1"/>
</dbReference>
<evidence type="ECO:0000313" key="4">
    <source>
        <dbReference type="EMBL" id="PZD74399.1"/>
    </source>
</evidence>
<evidence type="ECO:0000256" key="1">
    <source>
        <dbReference type="ARBA" id="ARBA00009013"/>
    </source>
</evidence>
<protein>
    <recommendedName>
        <fullName evidence="2">Anti-sigma factor antagonist</fullName>
    </recommendedName>
</protein>
<dbReference type="RefSeq" id="WP_110985377.1">
    <property type="nucleotide sequence ID" value="NZ_CAWNWM010000003.1"/>
</dbReference>
<feature type="domain" description="STAS" evidence="3">
    <location>
        <begin position="1"/>
        <end position="105"/>
    </location>
</feature>
<dbReference type="InterPro" id="IPR036513">
    <property type="entry name" value="STAS_dom_sf"/>
</dbReference>
<name>A0A2W1JM74_9CYAN</name>
<dbReference type="InterPro" id="IPR002645">
    <property type="entry name" value="STAS_dom"/>
</dbReference>
<dbReference type="NCBIfam" id="TIGR00377">
    <property type="entry name" value="ant_ant_sig"/>
    <property type="match status" value="1"/>
</dbReference>
<dbReference type="PANTHER" id="PTHR33495">
    <property type="entry name" value="ANTI-SIGMA FACTOR ANTAGONIST TM_1081-RELATED-RELATED"/>
    <property type="match status" value="1"/>
</dbReference>
<dbReference type="CDD" id="cd07043">
    <property type="entry name" value="STAS_anti-anti-sigma_factors"/>
    <property type="match status" value="1"/>
</dbReference>
<dbReference type="InterPro" id="IPR003658">
    <property type="entry name" value="Anti-sigma_ant"/>
</dbReference>
<comment type="similarity">
    <text evidence="1 2">Belongs to the anti-sigma-factor antagonist family.</text>
</comment>
<organism evidence="4 5">
    <name type="scientific">Acaryochloris thomasi RCC1774</name>
    <dbReference type="NCBI Taxonomy" id="1764569"/>
    <lineage>
        <taxon>Bacteria</taxon>
        <taxon>Bacillati</taxon>
        <taxon>Cyanobacteriota</taxon>
        <taxon>Cyanophyceae</taxon>
        <taxon>Acaryochloridales</taxon>
        <taxon>Acaryochloridaceae</taxon>
        <taxon>Acaryochloris</taxon>
        <taxon>Acaryochloris thomasi</taxon>
    </lineage>
</organism>
<dbReference type="Pfam" id="PF01740">
    <property type="entry name" value="STAS"/>
    <property type="match status" value="1"/>
</dbReference>
<gene>
    <name evidence="4" type="ORF">C1752_01420</name>
</gene>